<keyword evidence="1" id="KW-1133">Transmembrane helix</keyword>
<keyword evidence="1" id="KW-0472">Membrane</keyword>
<evidence type="ECO:0000313" key="3">
    <source>
        <dbReference type="Proteomes" id="UP000054826"/>
    </source>
</evidence>
<evidence type="ECO:0000256" key="1">
    <source>
        <dbReference type="SAM" id="Phobius"/>
    </source>
</evidence>
<dbReference type="EMBL" id="JYDV01000135">
    <property type="protein sequence ID" value="KRZ29863.1"/>
    <property type="molecule type" value="Genomic_DNA"/>
</dbReference>
<protein>
    <submittedName>
        <fullName evidence="2">Uncharacterized protein</fullName>
    </submittedName>
</protein>
<feature type="transmembrane region" description="Helical" evidence="1">
    <location>
        <begin position="66"/>
        <end position="84"/>
    </location>
</feature>
<evidence type="ECO:0000313" key="2">
    <source>
        <dbReference type="EMBL" id="KRZ29863.1"/>
    </source>
</evidence>
<dbReference type="AlphaFoldDB" id="A0A0V1J4G2"/>
<name>A0A0V1J4G2_TRIPS</name>
<dbReference type="Proteomes" id="UP000054826">
    <property type="component" value="Unassembled WGS sequence"/>
</dbReference>
<sequence>MRAKRKQIKQSSIATLFFFIQFNSIVVIIFFLLNNFTTDNPAESIQQLSVDRLGLQDEVFSINPHLSNFMNFWAILKFVLYLKWKTKNTCQKKKNKQDIFMFSLHTCTHASDDKSTHN</sequence>
<organism evidence="2 3">
    <name type="scientific">Trichinella pseudospiralis</name>
    <name type="common">Parasitic roundworm</name>
    <dbReference type="NCBI Taxonomy" id="6337"/>
    <lineage>
        <taxon>Eukaryota</taxon>
        <taxon>Metazoa</taxon>
        <taxon>Ecdysozoa</taxon>
        <taxon>Nematoda</taxon>
        <taxon>Enoplea</taxon>
        <taxon>Dorylaimia</taxon>
        <taxon>Trichinellida</taxon>
        <taxon>Trichinellidae</taxon>
        <taxon>Trichinella</taxon>
    </lineage>
</organism>
<comment type="caution">
    <text evidence="2">The sequence shown here is derived from an EMBL/GenBank/DDBJ whole genome shotgun (WGS) entry which is preliminary data.</text>
</comment>
<reference evidence="2 3" key="1">
    <citation type="submission" date="2015-01" db="EMBL/GenBank/DDBJ databases">
        <title>Evolution of Trichinella species and genotypes.</title>
        <authorList>
            <person name="Korhonen P.K."/>
            <person name="Edoardo P."/>
            <person name="Giuseppe L.R."/>
            <person name="Gasser R.B."/>
        </authorList>
    </citation>
    <scope>NUCLEOTIDE SEQUENCE [LARGE SCALE GENOMIC DNA]</scope>
    <source>
        <strain evidence="2">ISS176</strain>
    </source>
</reference>
<keyword evidence="1" id="KW-0812">Transmembrane</keyword>
<gene>
    <name evidence="2" type="ORF">T4C_10647</name>
</gene>
<accession>A0A0V1J4G2</accession>
<feature type="transmembrane region" description="Helical" evidence="1">
    <location>
        <begin position="12"/>
        <end position="33"/>
    </location>
</feature>
<proteinExistence type="predicted"/>